<sequence length="189" mass="20742">MTTDAPQAMASTPLYQQQPQPVPATRRLLVSQSLVQPEVNALQAALAQFAEPLQVLVLGESAVDPVALDSVEAFAGPQLLRARLQTLLATAPVGTRLYLCGDEVFLWDCRQLAEEAGLLDEEIELFRTGARRRLYCVHCATFQDITDEALSECTCCGVQLLVRTHFSRRLGAYMGVCSDPNLPRAEVRP</sequence>
<dbReference type="OrthoDB" id="6955242at2"/>
<dbReference type="InterPro" id="IPR048037">
    <property type="entry name" value="DmmA-like_C"/>
</dbReference>
<dbReference type="EMBL" id="QASN01000014">
    <property type="protein sequence ID" value="PTU74753.1"/>
    <property type="molecule type" value="Genomic_DNA"/>
</dbReference>
<dbReference type="Proteomes" id="UP000244064">
    <property type="component" value="Unassembled WGS sequence"/>
</dbReference>
<keyword evidence="1" id="KW-0285">Flavoprotein</keyword>
<proteinExistence type="predicted"/>
<dbReference type="NCBIfam" id="NF041259">
    <property type="entry name" value="mono_DmmA_fam"/>
    <property type="match status" value="1"/>
</dbReference>
<dbReference type="InterPro" id="IPR054582">
    <property type="entry name" value="DmmA-like_N"/>
</dbReference>
<dbReference type="GO" id="GO:0016491">
    <property type="term" value="F:oxidoreductase activity"/>
    <property type="evidence" value="ECO:0007669"/>
    <property type="project" value="UniProtKB-KW"/>
</dbReference>
<dbReference type="GO" id="GO:0051537">
    <property type="term" value="F:2 iron, 2 sulfur cluster binding"/>
    <property type="evidence" value="ECO:0007669"/>
    <property type="project" value="UniProtKB-KW"/>
</dbReference>
<dbReference type="GO" id="GO:0046872">
    <property type="term" value="F:metal ion binding"/>
    <property type="evidence" value="ECO:0007669"/>
    <property type="project" value="UniProtKB-KW"/>
</dbReference>
<evidence type="ECO:0000259" key="8">
    <source>
        <dbReference type="Pfam" id="PF22290"/>
    </source>
</evidence>
<evidence type="ECO:0000313" key="10">
    <source>
        <dbReference type="Proteomes" id="UP000244064"/>
    </source>
</evidence>
<gene>
    <name evidence="9" type="ORF">DBO85_07565</name>
</gene>
<dbReference type="RefSeq" id="WP_108106655.1">
    <property type="nucleotide sequence ID" value="NZ_QASN01000014.1"/>
</dbReference>
<organism evidence="9 10">
    <name type="scientific">Pseudomonas mangrovi</name>
    <dbReference type="NCBI Taxonomy" id="2161748"/>
    <lineage>
        <taxon>Bacteria</taxon>
        <taxon>Pseudomonadati</taxon>
        <taxon>Pseudomonadota</taxon>
        <taxon>Gammaproteobacteria</taxon>
        <taxon>Pseudomonadales</taxon>
        <taxon>Pseudomonadaceae</taxon>
        <taxon>Pseudomonas</taxon>
    </lineage>
</organism>
<accession>A0A2T5PAI6</accession>
<keyword evidence="10" id="KW-1185">Reference proteome</keyword>
<dbReference type="AlphaFoldDB" id="A0A2T5PAI6"/>
<evidence type="ECO:0000256" key="2">
    <source>
        <dbReference type="ARBA" id="ARBA00022714"/>
    </source>
</evidence>
<comment type="caution">
    <text evidence="9">The sequence shown here is derived from an EMBL/GenBank/DDBJ whole genome shotgun (WGS) entry which is preliminary data.</text>
</comment>
<keyword evidence="5" id="KW-0408">Iron</keyword>
<keyword evidence="2" id="KW-0001">2Fe-2S</keyword>
<evidence type="ECO:0000256" key="6">
    <source>
        <dbReference type="ARBA" id="ARBA00023014"/>
    </source>
</evidence>
<keyword evidence="4" id="KW-0560">Oxidoreductase</keyword>
<dbReference type="Pfam" id="PF22289">
    <property type="entry name" value="DmmA-like_C"/>
    <property type="match status" value="1"/>
</dbReference>
<evidence type="ECO:0000256" key="5">
    <source>
        <dbReference type="ARBA" id="ARBA00023004"/>
    </source>
</evidence>
<name>A0A2T5PAI6_9PSED</name>
<evidence type="ECO:0000259" key="7">
    <source>
        <dbReference type="Pfam" id="PF22289"/>
    </source>
</evidence>
<protein>
    <submittedName>
        <fullName evidence="9">Uncharacterized protein</fullName>
    </submittedName>
</protein>
<reference evidence="9 10" key="1">
    <citation type="submission" date="2018-04" db="EMBL/GenBank/DDBJ databases">
        <title>Pseudomonas sp. nov., isolated from mangrove soil.</title>
        <authorList>
            <person name="Chen C."/>
        </authorList>
    </citation>
    <scope>NUCLEOTIDE SEQUENCE [LARGE SCALE GENOMIC DNA]</scope>
    <source>
        <strain evidence="9 10">TC-11</strain>
    </source>
</reference>
<feature type="domain" description="Dimethylamine monooxygenase subunit DmmA-like N-terminal" evidence="8">
    <location>
        <begin position="9"/>
        <end position="123"/>
    </location>
</feature>
<evidence type="ECO:0000313" key="9">
    <source>
        <dbReference type="EMBL" id="PTU74753.1"/>
    </source>
</evidence>
<keyword evidence="6" id="KW-0411">Iron-sulfur</keyword>
<keyword evidence="3" id="KW-0479">Metal-binding</keyword>
<evidence type="ECO:0000256" key="3">
    <source>
        <dbReference type="ARBA" id="ARBA00022723"/>
    </source>
</evidence>
<dbReference type="Pfam" id="PF22290">
    <property type="entry name" value="DmmA-like_N"/>
    <property type="match status" value="1"/>
</dbReference>
<feature type="domain" description="Dimethylamine monooxygenase subunit DmmA-like C-terminal" evidence="7">
    <location>
        <begin position="133"/>
        <end position="176"/>
    </location>
</feature>
<evidence type="ECO:0000256" key="4">
    <source>
        <dbReference type="ARBA" id="ARBA00023002"/>
    </source>
</evidence>
<evidence type="ECO:0000256" key="1">
    <source>
        <dbReference type="ARBA" id="ARBA00022630"/>
    </source>
</evidence>